<evidence type="ECO:0000313" key="2">
    <source>
        <dbReference type="EMBL" id="KAA1067518.1"/>
    </source>
</evidence>
<feature type="chain" id="PRO_5036366489" description="C2H2-type domain-containing protein" evidence="1">
    <location>
        <begin position="23"/>
        <end position="106"/>
    </location>
</feature>
<comment type="caution">
    <text evidence="4">The sequence shown here is derived from an EMBL/GenBank/DDBJ whole genome shotgun (WGS) entry which is preliminary data.</text>
</comment>
<evidence type="ECO:0000313" key="5">
    <source>
        <dbReference type="EMBL" id="KAA1123890.1"/>
    </source>
</evidence>
<reference evidence="7 8" key="1">
    <citation type="submission" date="2019-05" db="EMBL/GenBank/DDBJ databases">
        <title>Emergence of the Ug99 lineage of the wheat stem rust pathogen through somatic hybridization.</title>
        <authorList>
            <person name="Li F."/>
            <person name="Upadhyaya N.M."/>
            <person name="Sperschneider J."/>
            <person name="Matny O."/>
            <person name="Nguyen-Phuc H."/>
            <person name="Mago R."/>
            <person name="Raley C."/>
            <person name="Miller M.E."/>
            <person name="Silverstein K.A.T."/>
            <person name="Henningsen E."/>
            <person name="Hirsch C.D."/>
            <person name="Visser B."/>
            <person name="Pretorius Z.A."/>
            <person name="Steffenson B.J."/>
            <person name="Schwessinger B."/>
            <person name="Dodds P.N."/>
            <person name="Figueroa M."/>
        </authorList>
    </citation>
    <scope>NUCLEOTIDE SEQUENCE [LARGE SCALE GENOMIC DNA]</scope>
    <source>
        <strain evidence="4">21-0</strain>
        <strain evidence="3 8">Ug99</strain>
    </source>
</reference>
<dbReference type="EMBL" id="VDEP01000206">
    <property type="protein sequence ID" value="KAA1123890.1"/>
    <property type="molecule type" value="Genomic_DNA"/>
</dbReference>
<dbReference type="EMBL" id="VSWC01000016">
    <property type="protein sequence ID" value="KAA1111637.1"/>
    <property type="molecule type" value="Genomic_DNA"/>
</dbReference>
<keyword evidence="1" id="KW-0732">Signal</keyword>
<dbReference type="AlphaFoldDB" id="A0A5B0QEM4"/>
<evidence type="ECO:0000313" key="4">
    <source>
        <dbReference type="EMBL" id="KAA1111637.1"/>
    </source>
</evidence>
<evidence type="ECO:0000256" key="1">
    <source>
        <dbReference type="SAM" id="SignalP"/>
    </source>
</evidence>
<dbReference type="EMBL" id="VSWC01000184">
    <property type="protein sequence ID" value="KAA1067518.1"/>
    <property type="molecule type" value="Genomic_DNA"/>
</dbReference>
<proteinExistence type="predicted"/>
<dbReference type="EMBL" id="VDEP01000005">
    <property type="protein sequence ID" value="KAA1137706.1"/>
    <property type="molecule type" value="Genomic_DNA"/>
</dbReference>
<dbReference type="EMBL" id="VDEP01000504">
    <property type="protein sequence ID" value="KAA1069881.1"/>
    <property type="molecule type" value="Genomic_DNA"/>
</dbReference>
<accession>A0A5B0QEM4</accession>
<sequence length="106" mass="11754">MSILRAWFAFTLLMCFMVTTMSASYTAVCAACGTPATIECREATLGEYITYDHIRTCLQAGGQCQQRIYFHTLNCANCGKTSWVTGKRCPHHDHPKSLPVNSNGEL</sequence>
<protein>
    <recommendedName>
        <fullName evidence="9">C2H2-type domain-containing protein</fullName>
    </recommendedName>
</protein>
<evidence type="ECO:0000313" key="3">
    <source>
        <dbReference type="EMBL" id="KAA1069881.1"/>
    </source>
</evidence>
<dbReference type="Proteomes" id="UP000324748">
    <property type="component" value="Unassembled WGS sequence"/>
</dbReference>
<gene>
    <name evidence="4" type="ORF">PGT21_006876</name>
    <name evidence="2" type="ORF">PGT21_008039</name>
    <name evidence="6" type="ORF">PGTUg99_001436</name>
    <name evidence="3" type="ORF">PGTUg99_001496</name>
    <name evidence="5" type="ORF">PGTUg99_028635</name>
</gene>
<feature type="signal peptide" evidence="1">
    <location>
        <begin position="1"/>
        <end position="22"/>
    </location>
</feature>
<evidence type="ECO:0008006" key="9">
    <source>
        <dbReference type="Google" id="ProtNLM"/>
    </source>
</evidence>
<name>A0A5B0QEM4_PUCGR</name>
<dbReference type="Proteomes" id="UP000325313">
    <property type="component" value="Unassembled WGS sequence"/>
</dbReference>
<keyword evidence="7" id="KW-1185">Reference proteome</keyword>
<evidence type="ECO:0000313" key="7">
    <source>
        <dbReference type="Proteomes" id="UP000324748"/>
    </source>
</evidence>
<evidence type="ECO:0000313" key="8">
    <source>
        <dbReference type="Proteomes" id="UP000325313"/>
    </source>
</evidence>
<evidence type="ECO:0000313" key="6">
    <source>
        <dbReference type="EMBL" id="KAA1137706.1"/>
    </source>
</evidence>
<organism evidence="4 7">
    <name type="scientific">Puccinia graminis f. sp. tritici</name>
    <dbReference type="NCBI Taxonomy" id="56615"/>
    <lineage>
        <taxon>Eukaryota</taxon>
        <taxon>Fungi</taxon>
        <taxon>Dikarya</taxon>
        <taxon>Basidiomycota</taxon>
        <taxon>Pucciniomycotina</taxon>
        <taxon>Pucciniomycetes</taxon>
        <taxon>Pucciniales</taxon>
        <taxon>Pucciniaceae</taxon>
        <taxon>Puccinia</taxon>
    </lineage>
</organism>